<evidence type="ECO:0000256" key="2">
    <source>
        <dbReference type="ARBA" id="ARBA00023002"/>
    </source>
</evidence>
<dbReference type="AlphaFoldDB" id="A0A811JRD5"/>
<dbReference type="InterPro" id="IPR013785">
    <property type="entry name" value="Aldolase_TIM"/>
</dbReference>
<keyword evidence="2" id="KW-0560">Oxidoreductase</keyword>
<dbReference type="Gene3D" id="3.20.20.70">
    <property type="entry name" value="Aldolase class I"/>
    <property type="match status" value="1"/>
</dbReference>
<gene>
    <name evidence="4" type="ORF">BOKJ2_LOCUS587</name>
</gene>
<feature type="domain" description="NADH:flavin oxidoreductase/NADH oxidase N-terminal" evidence="3">
    <location>
        <begin position="58"/>
        <end position="367"/>
    </location>
</feature>
<evidence type="ECO:0000256" key="1">
    <source>
        <dbReference type="ARBA" id="ARBA00022630"/>
    </source>
</evidence>
<evidence type="ECO:0000259" key="3">
    <source>
        <dbReference type="Pfam" id="PF00724"/>
    </source>
</evidence>
<dbReference type="Proteomes" id="UP000614601">
    <property type="component" value="Unassembled WGS sequence"/>
</dbReference>
<dbReference type="OrthoDB" id="1663137at2759"/>
<proteinExistence type="predicted"/>
<dbReference type="InterPro" id="IPR051799">
    <property type="entry name" value="NADH_flavin_oxidoreductase"/>
</dbReference>
<reference evidence="4" key="1">
    <citation type="submission" date="2020-09" db="EMBL/GenBank/DDBJ databases">
        <authorList>
            <person name="Kikuchi T."/>
        </authorList>
    </citation>
    <scope>NUCLEOTIDE SEQUENCE</scope>
    <source>
        <strain evidence="4">SH1</strain>
    </source>
</reference>
<dbReference type="CDD" id="cd04733">
    <property type="entry name" value="OYE_like_2_FMN"/>
    <property type="match status" value="1"/>
</dbReference>
<keyword evidence="1" id="KW-0285">Flavoprotein</keyword>
<dbReference type="InterPro" id="IPR001155">
    <property type="entry name" value="OxRdtase_FMN_N"/>
</dbReference>
<dbReference type="EMBL" id="CAJFCW020000001">
    <property type="protein sequence ID" value="CAG9079750.1"/>
    <property type="molecule type" value="Genomic_DNA"/>
</dbReference>
<evidence type="ECO:0000313" key="5">
    <source>
        <dbReference type="Proteomes" id="UP000614601"/>
    </source>
</evidence>
<name>A0A811JRD5_9BILA</name>
<accession>A0A811JRD5</accession>
<dbReference type="GO" id="GO:0010181">
    <property type="term" value="F:FMN binding"/>
    <property type="evidence" value="ECO:0007669"/>
    <property type="project" value="InterPro"/>
</dbReference>
<dbReference type="Pfam" id="PF00724">
    <property type="entry name" value="Oxidored_FMN"/>
    <property type="match status" value="1"/>
</dbReference>
<comment type="caution">
    <text evidence="4">The sequence shown here is derived from an EMBL/GenBank/DDBJ whole genome shotgun (WGS) entry which is preliminary data.</text>
</comment>
<dbReference type="Proteomes" id="UP000783686">
    <property type="component" value="Unassembled WGS sequence"/>
</dbReference>
<evidence type="ECO:0000313" key="4">
    <source>
        <dbReference type="EMBL" id="CAD5205903.1"/>
    </source>
</evidence>
<dbReference type="PANTHER" id="PTHR43656:SF5">
    <property type="entry name" value="NADH:FLAVIN OXIDOREDUCTASE_NADH OXIDASE N-TERMINAL DOMAIN-CONTAINING PROTEIN"/>
    <property type="match status" value="1"/>
</dbReference>
<dbReference type="EMBL" id="CAJFDH010000001">
    <property type="protein sequence ID" value="CAD5205903.1"/>
    <property type="molecule type" value="Genomic_DNA"/>
</dbReference>
<dbReference type="SUPFAM" id="SSF51395">
    <property type="entry name" value="FMN-linked oxidoreductases"/>
    <property type="match status" value="1"/>
</dbReference>
<keyword evidence="5" id="KW-1185">Reference proteome</keyword>
<protein>
    <recommendedName>
        <fullName evidence="3">NADH:flavin oxidoreductase/NADH oxidase N-terminal domain-containing protein</fullName>
    </recommendedName>
</protein>
<sequence length="454" mass="50036">MVVKRIEATPVDVSLLGEKLHFKTSGRYAKNRFMKAALSESLATWERDDPQKTGLTTPRLFNLYEKWGHGGFGVVLTGNIMIDHRHLETAGNHVVSQESWSEEKAKLFKQLATNIKQDGTLAIPQIGHAGRQTPASVNPTPLAPSDVQLNVGKGGNTYGPPIAMTLEQIQTEVIDRFVFTAVKLHEAGFDGVEIHGAHGYLLAQFISPTTNLRTDRYGGSAEKRAQILVDVYNAIREKLPASTGFVIGIKLNSVEFQNHGLGIEDAITTAKIVDATGFDFIEFSGGNYESWQMDVSDSTKKREGFFVQFSQAIKPHIKQAVVYVTGGFRTAPAMIKAVKEGSTDGIGLGRPITAEPDLPAKILTGRALSASFNPMDTNFQLGHCVATSQMAQAGELPYSECDNDPAYGIMDNSDQRELDEFYNVFDGYYKEKIRRLLEENEPTRGVLIYKPKFL</sequence>
<dbReference type="GO" id="GO:0016491">
    <property type="term" value="F:oxidoreductase activity"/>
    <property type="evidence" value="ECO:0007669"/>
    <property type="project" value="UniProtKB-KW"/>
</dbReference>
<dbReference type="PANTHER" id="PTHR43656">
    <property type="entry name" value="BINDING OXIDOREDUCTASE, PUTATIVE (AFU_ORTHOLOGUE AFUA_2G08260)-RELATED"/>
    <property type="match status" value="1"/>
</dbReference>
<organism evidence="4 5">
    <name type="scientific">Bursaphelenchus okinawaensis</name>
    <dbReference type="NCBI Taxonomy" id="465554"/>
    <lineage>
        <taxon>Eukaryota</taxon>
        <taxon>Metazoa</taxon>
        <taxon>Ecdysozoa</taxon>
        <taxon>Nematoda</taxon>
        <taxon>Chromadorea</taxon>
        <taxon>Rhabditida</taxon>
        <taxon>Tylenchina</taxon>
        <taxon>Tylenchomorpha</taxon>
        <taxon>Aphelenchoidea</taxon>
        <taxon>Aphelenchoididae</taxon>
        <taxon>Bursaphelenchus</taxon>
    </lineage>
</organism>